<sequence>MLKPKFLTEKIAKKAIMMVKEFFLKNSSQFLIIWRGDMHIIVMVPSLVDDNRQYPDYYLEPIVLCEESFGKKKEWRHRFDEIAQCKALQLWHQRNNGHLTTPVHLLFPDDTPYYGGVDREGIVVACSGLQPYFDKMISGMVADLCIALAHDDWEKSEDKAKGNDFLSK</sequence>
<evidence type="ECO:0000313" key="1">
    <source>
        <dbReference type="EMBL" id="OGI87704.1"/>
    </source>
</evidence>
<evidence type="ECO:0000313" key="2">
    <source>
        <dbReference type="Proteomes" id="UP000185809"/>
    </source>
</evidence>
<protein>
    <submittedName>
        <fullName evidence="1">Uncharacterized protein</fullName>
    </submittedName>
</protein>
<name>A0A1F6X0V0_9BACT</name>
<dbReference type="AlphaFoldDB" id="A0A1F6X0V0"/>
<comment type="caution">
    <text evidence="1">The sequence shown here is derived from an EMBL/GenBank/DDBJ whole genome shotgun (WGS) entry which is preliminary data.</text>
</comment>
<dbReference type="Proteomes" id="UP000185809">
    <property type="component" value="Unassembled WGS sequence"/>
</dbReference>
<gene>
    <name evidence="1" type="ORF">A2995_01340</name>
</gene>
<accession>A0A1F6X0V0</accession>
<dbReference type="EMBL" id="MFUP01000009">
    <property type="protein sequence ID" value="OGI87704.1"/>
    <property type="molecule type" value="Genomic_DNA"/>
</dbReference>
<reference evidence="1 2" key="1">
    <citation type="journal article" date="2016" name="Nat. Commun.">
        <title>Thousands of microbial genomes shed light on interconnected biogeochemical processes in an aquifer system.</title>
        <authorList>
            <person name="Anantharaman K."/>
            <person name="Brown C.T."/>
            <person name="Hug L.A."/>
            <person name="Sharon I."/>
            <person name="Castelle C.J."/>
            <person name="Probst A.J."/>
            <person name="Thomas B.C."/>
            <person name="Singh A."/>
            <person name="Wilkins M.J."/>
            <person name="Karaoz U."/>
            <person name="Brodie E.L."/>
            <person name="Williams K.H."/>
            <person name="Hubbard S.S."/>
            <person name="Banfield J.F."/>
        </authorList>
    </citation>
    <scope>NUCLEOTIDE SEQUENCE [LARGE SCALE GENOMIC DNA]</scope>
</reference>
<proteinExistence type="predicted"/>
<organism evidence="1 2">
    <name type="scientific">Candidatus Nomurabacteria bacterium RIFCSPLOWO2_01_FULL_33_24</name>
    <dbReference type="NCBI Taxonomy" id="1801765"/>
    <lineage>
        <taxon>Bacteria</taxon>
        <taxon>Candidatus Nomuraibacteriota</taxon>
    </lineage>
</organism>